<evidence type="ECO:0000313" key="5">
    <source>
        <dbReference type="Proteomes" id="UP000759537"/>
    </source>
</evidence>
<reference evidence="4" key="2">
    <citation type="journal article" date="2020" name="Nat. Commun.">
        <title>Large-scale genome sequencing of mycorrhizal fungi provides insights into the early evolution of symbiotic traits.</title>
        <authorList>
            <person name="Miyauchi S."/>
            <person name="Kiss E."/>
            <person name="Kuo A."/>
            <person name="Drula E."/>
            <person name="Kohler A."/>
            <person name="Sanchez-Garcia M."/>
            <person name="Morin E."/>
            <person name="Andreopoulos B."/>
            <person name="Barry K.W."/>
            <person name="Bonito G."/>
            <person name="Buee M."/>
            <person name="Carver A."/>
            <person name="Chen C."/>
            <person name="Cichocki N."/>
            <person name="Clum A."/>
            <person name="Culley D."/>
            <person name="Crous P.W."/>
            <person name="Fauchery L."/>
            <person name="Girlanda M."/>
            <person name="Hayes R.D."/>
            <person name="Keri Z."/>
            <person name="LaButti K."/>
            <person name="Lipzen A."/>
            <person name="Lombard V."/>
            <person name="Magnuson J."/>
            <person name="Maillard F."/>
            <person name="Murat C."/>
            <person name="Nolan M."/>
            <person name="Ohm R.A."/>
            <person name="Pangilinan J."/>
            <person name="Pereira M.F."/>
            <person name="Perotto S."/>
            <person name="Peter M."/>
            <person name="Pfister S."/>
            <person name="Riley R."/>
            <person name="Sitrit Y."/>
            <person name="Stielow J.B."/>
            <person name="Szollosi G."/>
            <person name="Zifcakova L."/>
            <person name="Stursova M."/>
            <person name="Spatafora J.W."/>
            <person name="Tedersoo L."/>
            <person name="Vaario L.M."/>
            <person name="Yamada A."/>
            <person name="Yan M."/>
            <person name="Wang P."/>
            <person name="Xu J."/>
            <person name="Bruns T."/>
            <person name="Baldrian P."/>
            <person name="Vilgalys R."/>
            <person name="Dunand C."/>
            <person name="Henrissat B."/>
            <person name="Grigoriev I.V."/>
            <person name="Hibbett D."/>
            <person name="Nagy L.G."/>
            <person name="Martin F.M."/>
        </authorList>
    </citation>
    <scope>NUCLEOTIDE SEQUENCE</scope>
    <source>
        <strain evidence="4">Prilba</strain>
    </source>
</reference>
<dbReference type="InterPro" id="IPR045338">
    <property type="entry name" value="DUF6535"/>
</dbReference>
<proteinExistence type="predicted"/>
<feature type="region of interest" description="Disordered" evidence="1">
    <location>
        <begin position="577"/>
        <end position="601"/>
    </location>
</feature>
<dbReference type="EMBL" id="WHVB01000005">
    <property type="protein sequence ID" value="KAF8482475.1"/>
    <property type="molecule type" value="Genomic_DNA"/>
</dbReference>
<evidence type="ECO:0000256" key="2">
    <source>
        <dbReference type="SAM" id="Phobius"/>
    </source>
</evidence>
<feature type="domain" description="DUF6535" evidence="3">
    <location>
        <begin position="20"/>
        <end position="157"/>
    </location>
</feature>
<evidence type="ECO:0000313" key="4">
    <source>
        <dbReference type="EMBL" id="KAF8482475.1"/>
    </source>
</evidence>
<protein>
    <recommendedName>
        <fullName evidence="3">DUF6535 domain-containing protein</fullName>
    </recommendedName>
</protein>
<evidence type="ECO:0000259" key="3">
    <source>
        <dbReference type="Pfam" id="PF20153"/>
    </source>
</evidence>
<feature type="transmembrane region" description="Helical" evidence="2">
    <location>
        <begin position="76"/>
        <end position="94"/>
    </location>
</feature>
<feature type="transmembrane region" description="Helical" evidence="2">
    <location>
        <begin position="130"/>
        <end position="157"/>
    </location>
</feature>
<organism evidence="4 5">
    <name type="scientific">Russula ochroleuca</name>
    <dbReference type="NCBI Taxonomy" id="152965"/>
    <lineage>
        <taxon>Eukaryota</taxon>
        <taxon>Fungi</taxon>
        <taxon>Dikarya</taxon>
        <taxon>Basidiomycota</taxon>
        <taxon>Agaricomycotina</taxon>
        <taxon>Agaricomycetes</taxon>
        <taxon>Russulales</taxon>
        <taxon>Russulaceae</taxon>
        <taxon>Russula</taxon>
    </lineage>
</organism>
<accession>A0A9P5MZ80</accession>
<reference evidence="4" key="1">
    <citation type="submission" date="2019-10" db="EMBL/GenBank/DDBJ databases">
        <authorList>
            <consortium name="DOE Joint Genome Institute"/>
            <person name="Kuo A."/>
            <person name="Miyauchi S."/>
            <person name="Kiss E."/>
            <person name="Drula E."/>
            <person name="Kohler A."/>
            <person name="Sanchez-Garcia M."/>
            <person name="Andreopoulos B."/>
            <person name="Barry K.W."/>
            <person name="Bonito G."/>
            <person name="Buee M."/>
            <person name="Carver A."/>
            <person name="Chen C."/>
            <person name="Cichocki N."/>
            <person name="Clum A."/>
            <person name="Culley D."/>
            <person name="Crous P.W."/>
            <person name="Fauchery L."/>
            <person name="Girlanda M."/>
            <person name="Hayes R."/>
            <person name="Keri Z."/>
            <person name="LaButti K."/>
            <person name="Lipzen A."/>
            <person name="Lombard V."/>
            <person name="Magnuson J."/>
            <person name="Maillard F."/>
            <person name="Morin E."/>
            <person name="Murat C."/>
            <person name="Nolan M."/>
            <person name="Ohm R."/>
            <person name="Pangilinan J."/>
            <person name="Pereira M."/>
            <person name="Perotto S."/>
            <person name="Peter M."/>
            <person name="Riley R."/>
            <person name="Sitrit Y."/>
            <person name="Stielow B."/>
            <person name="Szollosi G."/>
            <person name="Zifcakova L."/>
            <person name="Stursova M."/>
            <person name="Spatafora J.W."/>
            <person name="Tedersoo L."/>
            <person name="Vaario L.-M."/>
            <person name="Yamada A."/>
            <person name="Yan M."/>
            <person name="Wang P."/>
            <person name="Xu J."/>
            <person name="Bruns T."/>
            <person name="Baldrian P."/>
            <person name="Vilgalys R."/>
            <person name="Henrissat B."/>
            <person name="Grigoriev I.V."/>
            <person name="Hibbett D."/>
            <person name="Nagy L.G."/>
            <person name="Martin F.M."/>
        </authorList>
    </citation>
    <scope>NUCLEOTIDE SEQUENCE</scope>
    <source>
        <strain evidence="4">Prilba</strain>
    </source>
</reference>
<dbReference type="Proteomes" id="UP000759537">
    <property type="component" value="Unassembled WGS sequence"/>
</dbReference>
<dbReference type="OrthoDB" id="3237566at2759"/>
<name>A0A9P5MZ80_9AGAM</name>
<keyword evidence="2" id="KW-0472">Membrane</keyword>
<keyword evidence="2" id="KW-1133">Transmembrane helix</keyword>
<feature type="transmembrane region" description="Helical" evidence="2">
    <location>
        <begin position="163"/>
        <end position="187"/>
    </location>
</feature>
<keyword evidence="5" id="KW-1185">Reference proteome</keyword>
<gene>
    <name evidence="4" type="ORF">DFH94DRAFT_822608</name>
</gene>
<evidence type="ECO:0000256" key="1">
    <source>
        <dbReference type="SAM" id="MobiDB-lite"/>
    </source>
</evidence>
<comment type="caution">
    <text evidence="4">The sequence shown here is derived from an EMBL/GenBank/DDBJ whole genome shotgun (WGS) entry which is preliminary data.</text>
</comment>
<dbReference type="AlphaFoldDB" id="A0A9P5MZ80"/>
<sequence>MSQPQSSHQIIHTRSDPGQHNDTDQILVFCGLFSATVAALIVPSIGDLFPTTSTTITVDPLGLFSPSTSIDLANKYWLLSLLLSISCALVALSLPRWAQPPTGVTSPRYSLPEQVRLHTLFSTGIERLNFAFLVEALHCLARVAFSLFLVGLSQYFFNVNSTIFQLAQIWIVLFFFIYAGLTVMPILRPGFPCSTPFSNITAVACTIILHGTYRLLYLVASLIPGSKATQWVVHHPKDHFRDWYFLDSMNFARDKAQKQAPQIDGHVLKRTLNMLRSDDDLEQFFEVIPGFCASEIVDNPRRSLDILGLQRLAEALVEFWNRTLSSDRVSETVKGRRLIICIRVIEAADLSIAVPRILQLFSGDRLGVSRSVEIGHSLGALRNGSVPSLARGIITSIISINDERDERLDVFRRYLDHGDSVLLANLIHITRQFFDSLLQRDLDLTRKSLSIILPSLSKFDILNPLPELKRDFCALWNEIVQKARRRGTDNNPFIGILVEIRSLYVALHGTDAALTYFFASSASYDDLFCQPASYPLCTIPDHYCSLTTHIQEAGGSTTCGASHSATTTSPIFLFESSPHHVPTPEPSSHSAPSGRHSLPITSPHTATGIVQGITDTSVTSSMTQCLAWCPSGTGDAPRPDKGMTV</sequence>
<feature type="transmembrane region" description="Helical" evidence="2">
    <location>
        <begin position="199"/>
        <end position="220"/>
    </location>
</feature>
<keyword evidence="2" id="KW-0812">Transmembrane</keyword>
<feature type="transmembrane region" description="Helical" evidence="2">
    <location>
        <begin position="26"/>
        <end position="45"/>
    </location>
</feature>
<dbReference type="Pfam" id="PF20153">
    <property type="entry name" value="DUF6535"/>
    <property type="match status" value="1"/>
</dbReference>